<keyword evidence="2" id="KW-0378">Hydrolase</keyword>
<proteinExistence type="predicted"/>
<dbReference type="Pfam" id="PF04307">
    <property type="entry name" value="YdjM"/>
    <property type="match status" value="1"/>
</dbReference>
<dbReference type="RefSeq" id="WP_049991000.1">
    <property type="nucleotide sequence ID" value="NZ_FOIS01000001.1"/>
</dbReference>
<accession>A0A1I0LYY2</accession>
<dbReference type="OrthoDB" id="200338at2157"/>
<protein>
    <submittedName>
        <fullName evidence="2">LexA-binding, inner membrane-associated putative hydrolase</fullName>
    </submittedName>
</protein>
<organism evidence="2 3">
    <name type="scientific">Natrinema salifodinae</name>
    <dbReference type="NCBI Taxonomy" id="1202768"/>
    <lineage>
        <taxon>Archaea</taxon>
        <taxon>Methanobacteriati</taxon>
        <taxon>Methanobacteriota</taxon>
        <taxon>Stenosarchaea group</taxon>
        <taxon>Halobacteria</taxon>
        <taxon>Halobacteriales</taxon>
        <taxon>Natrialbaceae</taxon>
        <taxon>Natrinema</taxon>
    </lineage>
</organism>
<feature type="transmembrane region" description="Helical" evidence="1">
    <location>
        <begin position="137"/>
        <end position="157"/>
    </location>
</feature>
<keyword evidence="1" id="KW-0812">Transmembrane</keyword>
<gene>
    <name evidence="2" type="ORF">SAMN05216285_0204</name>
</gene>
<evidence type="ECO:0000313" key="2">
    <source>
        <dbReference type="EMBL" id="SEV81228.1"/>
    </source>
</evidence>
<dbReference type="Proteomes" id="UP000183275">
    <property type="component" value="Unassembled WGS sequence"/>
</dbReference>
<evidence type="ECO:0000256" key="1">
    <source>
        <dbReference type="SAM" id="Phobius"/>
    </source>
</evidence>
<keyword evidence="1" id="KW-0472">Membrane</keyword>
<keyword evidence="3" id="KW-1185">Reference proteome</keyword>
<dbReference type="EMBL" id="FOIS01000001">
    <property type="protein sequence ID" value="SEV81228.1"/>
    <property type="molecule type" value="Genomic_DNA"/>
</dbReference>
<dbReference type="GO" id="GO:0016787">
    <property type="term" value="F:hydrolase activity"/>
    <property type="evidence" value="ECO:0007669"/>
    <property type="project" value="UniProtKB-KW"/>
</dbReference>
<dbReference type="AlphaFoldDB" id="A0A1I0LYY2"/>
<feature type="transmembrane region" description="Helical" evidence="1">
    <location>
        <begin position="60"/>
        <end position="79"/>
    </location>
</feature>
<sequence length="179" mass="19779">MLPPGHAAVGYLAFSLCRRAWHRDVPTDSSMVWLLFATQLPDLIDKPLAWSLGVLPTGRSLGHSVVFALPLVLLVEFWFRRRNRPADGDGFAVGYFSHLFADSAFALRGGAEWITFLVWPLLASPEYGSRPSIWPPAVYFSSIELAVGAVVAALWIADGMPGLGYVRAIRGRLRKDQQN</sequence>
<dbReference type="InterPro" id="IPR007404">
    <property type="entry name" value="YdjM-like"/>
</dbReference>
<feature type="transmembrane region" description="Helical" evidence="1">
    <location>
        <begin position="99"/>
        <end position="122"/>
    </location>
</feature>
<evidence type="ECO:0000313" key="3">
    <source>
        <dbReference type="Proteomes" id="UP000183275"/>
    </source>
</evidence>
<name>A0A1I0LYY2_9EURY</name>
<keyword evidence="1" id="KW-1133">Transmembrane helix</keyword>
<reference evidence="3" key="1">
    <citation type="submission" date="2016-10" db="EMBL/GenBank/DDBJ databases">
        <authorList>
            <person name="Varghese N."/>
        </authorList>
    </citation>
    <scope>NUCLEOTIDE SEQUENCE [LARGE SCALE GENOMIC DNA]</scope>
    <source>
        <strain evidence="3">CGMCC 1.12284</strain>
    </source>
</reference>